<sequence>MKAHKNAFTVAIYHIFDALSSACRLAASVHGARVHHVSKHRMSDENRPSCIVLGAIFYAIVTLLLLLRQLQLPADPDHGPIRLSFRVFHFFSIARPQISRVPFAELVCGHHSPESRSHESNQSIENGASERYADAGRVHPPNICSVPSLLDARYSGYLNCHINIAQLCTTVSADETRGEGPAPIPAHRLLPQSVHFITSRQVKGAHKRRQ</sequence>
<keyword evidence="1" id="KW-0812">Transmembrane</keyword>
<keyword evidence="1" id="KW-1133">Transmembrane helix</keyword>
<proteinExistence type="predicted"/>
<accession>A0A182MWZ1</accession>
<organism evidence="2 3">
    <name type="scientific">Anopheles culicifacies</name>
    <dbReference type="NCBI Taxonomy" id="139723"/>
    <lineage>
        <taxon>Eukaryota</taxon>
        <taxon>Metazoa</taxon>
        <taxon>Ecdysozoa</taxon>
        <taxon>Arthropoda</taxon>
        <taxon>Hexapoda</taxon>
        <taxon>Insecta</taxon>
        <taxon>Pterygota</taxon>
        <taxon>Neoptera</taxon>
        <taxon>Endopterygota</taxon>
        <taxon>Diptera</taxon>
        <taxon>Nematocera</taxon>
        <taxon>Culicoidea</taxon>
        <taxon>Culicidae</taxon>
        <taxon>Anophelinae</taxon>
        <taxon>Anopheles</taxon>
        <taxon>culicifacies species complex</taxon>
    </lineage>
</organism>
<name>A0A182MWZ1_9DIPT</name>
<dbReference type="EnsemblMetazoa" id="ACUA028326-RA">
    <property type="protein sequence ID" value="ACUA028326-PA"/>
    <property type="gene ID" value="ACUA028326"/>
</dbReference>
<keyword evidence="1" id="KW-0472">Membrane</keyword>
<keyword evidence="3" id="KW-1185">Reference proteome</keyword>
<reference evidence="3" key="1">
    <citation type="submission" date="2013-09" db="EMBL/GenBank/DDBJ databases">
        <title>The Genome Sequence of Anopheles culicifacies species A.</title>
        <authorList>
            <consortium name="The Broad Institute Genomics Platform"/>
            <person name="Neafsey D.E."/>
            <person name="Besansky N."/>
            <person name="Howell P."/>
            <person name="Walton C."/>
            <person name="Young S.K."/>
            <person name="Zeng Q."/>
            <person name="Gargeya S."/>
            <person name="Fitzgerald M."/>
            <person name="Haas B."/>
            <person name="Abouelleil A."/>
            <person name="Allen A.W."/>
            <person name="Alvarado L."/>
            <person name="Arachchi H.M."/>
            <person name="Berlin A.M."/>
            <person name="Chapman S.B."/>
            <person name="Gainer-Dewar J."/>
            <person name="Goldberg J."/>
            <person name="Griggs A."/>
            <person name="Gujja S."/>
            <person name="Hansen M."/>
            <person name="Howarth C."/>
            <person name="Imamovic A."/>
            <person name="Ireland A."/>
            <person name="Larimer J."/>
            <person name="McCowan C."/>
            <person name="Murphy C."/>
            <person name="Pearson M."/>
            <person name="Poon T.W."/>
            <person name="Priest M."/>
            <person name="Roberts A."/>
            <person name="Saif S."/>
            <person name="Shea T."/>
            <person name="Sisk P."/>
            <person name="Sykes S."/>
            <person name="Wortman J."/>
            <person name="Nusbaum C."/>
            <person name="Birren B."/>
        </authorList>
    </citation>
    <scope>NUCLEOTIDE SEQUENCE [LARGE SCALE GENOMIC DNA]</scope>
    <source>
        <strain evidence="3">A-37</strain>
    </source>
</reference>
<evidence type="ECO:0000313" key="2">
    <source>
        <dbReference type="EnsemblMetazoa" id="ACUA028326-PA"/>
    </source>
</evidence>
<reference evidence="2" key="2">
    <citation type="submission" date="2020-05" db="UniProtKB">
        <authorList>
            <consortium name="EnsemblMetazoa"/>
        </authorList>
    </citation>
    <scope>IDENTIFICATION</scope>
    <source>
        <strain evidence="2">A-37</strain>
    </source>
</reference>
<evidence type="ECO:0000313" key="3">
    <source>
        <dbReference type="Proteomes" id="UP000075883"/>
    </source>
</evidence>
<dbReference type="AlphaFoldDB" id="A0A182MWZ1"/>
<protein>
    <submittedName>
        <fullName evidence="2">Uncharacterized protein</fullName>
    </submittedName>
</protein>
<feature type="transmembrane region" description="Helical" evidence="1">
    <location>
        <begin position="49"/>
        <end position="67"/>
    </location>
</feature>
<dbReference type="EMBL" id="AXCM01000802">
    <property type="status" value="NOT_ANNOTATED_CDS"/>
    <property type="molecule type" value="Genomic_DNA"/>
</dbReference>
<dbReference type="VEuPathDB" id="VectorBase:ACUA028326"/>
<dbReference type="Proteomes" id="UP000075883">
    <property type="component" value="Unassembled WGS sequence"/>
</dbReference>
<evidence type="ECO:0000256" key="1">
    <source>
        <dbReference type="SAM" id="Phobius"/>
    </source>
</evidence>